<evidence type="ECO:0000256" key="1">
    <source>
        <dbReference type="SAM" id="Phobius"/>
    </source>
</evidence>
<organism evidence="2 3">
    <name type="scientific">Cellulomonas fengjieae</name>
    <dbReference type="NCBI Taxonomy" id="2819978"/>
    <lineage>
        <taxon>Bacteria</taxon>
        <taxon>Bacillati</taxon>
        <taxon>Actinomycetota</taxon>
        <taxon>Actinomycetes</taxon>
        <taxon>Micrococcales</taxon>
        <taxon>Cellulomonadaceae</taxon>
        <taxon>Cellulomonas</taxon>
    </lineage>
</organism>
<feature type="transmembrane region" description="Helical" evidence="1">
    <location>
        <begin position="78"/>
        <end position="96"/>
    </location>
</feature>
<comment type="caution">
    <text evidence="2">The sequence shown here is derived from an EMBL/GenBank/DDBJ whole genome shotgun (WGS) entry which is preliminary data.</text>
</comment>
<reference evidence="2 3" key="1">
    <citation type="submission" date="2021-03" db="EMBL/GenBank/DDBJ databases">
        <title>novel species in genus Cellulomonas.</title>
        <authorList>
            <person name="Zhang G."/>
        </authorList>
    </citation>
    <scope>NUCLEOTIDE SEQUENCE [LARGE SCALE GENOMIC DNA]</scope>
    <source>
        <strain evidence="3">zg-ZUI188</strain>
    </source>
</reference>
<evidence type="ECO:0000313" key="3">
    <source>
        <dbReference type="Proteomes" id="UP000678317"/>
    </source>
</evidence>
<feature type="transmembrane region" description="Helical" evidence="1">
    <location>
        <begin position="108"/>
        <end position="132"/>
    </location>
</feature>
<feature type="transmembrane region" description="Helical" evidence="1">
    <location>
        <begin position="51"/>
        <end position="71"/>
    </location>
</feature>
<protein>
    <submittedName>
        <fullName evidence="2">Uncharacterized protein</fullName>
    </submittedName>
</protein>
<proteinExistence type="predicted"/>
<keyword evidence="1" id="KW-0812">Transmembrane</keyword>
<evidence type="ECO:0000313" key="2">
    <source>
        <dbReference type="EMBL" id="MBO3085470.1"/>
    </source>
</evidence>
<gene>
    <name evidence="2" type="ORF">J4035_12550</name>
</gene>
<dbReference type="EMBL" id="JAGFBM010000007">
    <property type="protein sequence ID" value="MBO3085470.1"/>
    <property type="molecule type" value="Genomic_DNA"/>
</dbReference>
<sequence length="142" mass="14509">MAHDPTHPDSVPTGTRRPERLSWPLVIGFGSLALLWPLVDALGLADSLGQPAAAFLVLAVVGAAWVLGVGFGRVPQPVVTLTLAGVVYGILLMAMSELLGDRPSIGGVLGGVVAVFEIARAAGLGALAGLLARSLQRSRAAR</sequence>
<name>A0ABS3SI96_9CELL</name>
<dbReference type="RefSeq" id="WP_208289854.1">
    <property type="nucleotide sequence ID" value="NZ_CP074404.1"/>
</dbReference>
<keyword evidence="3" id="KW-1185">Reference proteome</keyword>
<keyword evidence="1" id="KW-1133">Transmembrane helix</keyword>
<keyword evidence="1" id="KW-0472">Membrane</keyword>
<feature type="transmembrane region" description="Helical" evidence="1">
    <location>
        <begin position="21"/>
        <end position="39"/>
    </location>
</feature>
<accession>A0ABS3SI96</accession>
<dbReference type="Proteomes" id="UP000678317">
    <property type="component" value="Unassembled WGS sequence"/>
</dbReference>